<dbReference type="GeneID" id="26796566"/>
<dbReference type="Proteomes" id="UP000202763">
    <property type="component" value="Segment"/>
</dbReference>
<evidence type="ECO:0000256" key="1">
    <source>
        <dbReference type="SAM" id="Phobius"/>
    </source>
</evidence>
<feature type="transmembrane region" description="Helical" evidence="1">
    <location>
        <begin position="7"/>
        <end position="29"/>
    </location>
</feature>
<organism evidence="2 3">
    <name type="scientific">Pseudoalteromonas phage H101</name>
    <dbReference type="NCBI Taxonomy" id="1654919"/>
    <lineage>
        <taxon>Viruses</taxon>
        <taxon>Duplodnaviria</taxon>
        <taxon>Heunggongvirae</taxon>
        <taxon>Uroviricota</taxon>
        <taxon>Caudoviricetes</taxon>
        <taxon>Shandongvirus</taxon>
        <taxon>Shandongvirus H101</taxon>
    </lineage>
</organism>
<dbReference type="EMBL" id="KR534323">
    <property type="protein sequence ID" value="AKO60972.1"/>
    <property type="molecule type" value="Genomic_DNA"/>
</dbReference>
<sequence length="71" mass="7766">MNSKLKVLRMILVTLVIIAAFGFSIHHLMSGISKEITSYNENSAQCESIGGKYGSGKCFIDGEEVSLGERR</sequence>
<dbReference type="RefSeq" id="YP_009225505.1">
    <property type="nucleotide sequence ID" value="NC_029094.1"/>
</dbReference>
<keyword evidence="1" id="KW-1133">Transmembrane helix</keyword>
<evidence type="ECO:0000313" key="2">
    <source>
        <dbReference type="EMBL" id="AKO60972.1"/>
    </source>
</evidence>
<protein>
    <submittedName>
        <fullName evidence="2">Uncharacterized protein</fullName>
    </submittedName>
</protein>
<accession>A0A0H4INT4</accession>
<keyword evidence="3" id="KW-1185">Reference proteome</keyword>
<reference evidence="2 3" key="1">
    <citation type="submission" date="2015-05" db="EMBL/GenBank/DDBJ databases">
        <authorList>
            <person name="Wang D.B."/>
            <person name="Wang M."/>
        </authorList>
    </citation>
    <scope>NUCLEOTIDE SEQUENCE [LARGE SCALE GENOMIC DNA]</scope>
</reference>
<keyword evidence="1" id="KW-0812">Transmembrane</keyword>
<keyword evidence="1" id="KW-0472">Membrane</keyword>
<evidence type="ECO:0000313" key="3">
    <source>
        <dbReference type="Proteomes" id="UP000202763"/>
    </source>
</evidence>
<dbReference type="KEGG" id="vg:26796566"/>
<name>A0A0H4INT4_9CAUD</name>
<proteinExistence type="predicted"/>